<dbReference type="Gene3D" id="6.10.250.1060">
    <property type="match status" value="1"/>
</dbReference>
<dbReference type="AlphaFoldDB" id="A0A8H7ZXM0"/>
<keyword evidence="6" id="KW-1185">Reference proteome</keyword>
<feature type="coiled-coil region" evidence="4">
    <location>
        <begin position="83"/>
        <end position="110"/>
    </location>
</feature>
<comment type="similarity">
    <text evidence="2">Belongs to the AMY1 family.</text>
</comment>
<dbReference type="GO" id="GO:0005634">
    <property type="term" value="C:nucleus"/>
    <property type="evidence" value="ECO:0007669"/>
    <property type="project" value="UniProtKB-SubCell"/>
</dbReference>
<organism evidence="5 6">
    <name type="scientific">Olpidium bornovanus</name>
    <dbReference type="NCBI Taxonomy" id="278681"/>
    <lineage>
        <taxon>Eukaryota</taxon>
        <taxon>Fungi</taxon>
        <taxon>Fungi incertae sedis</taxon>
        <taxon>Olpidiomycota</taxon>
        <taxon>Olpidiomycotina</taxon>
        <taxon>Olpidiomycetes</taxon>
        <taxon>Olpidiales</taxon>
        <taxon>Olpidiaceae</taxon>
        <taxon>Olpidium</taxon>
    </lineage>
</organism>
<dbReference type="EMBL" id="JAEFCI010004147">
    <property type="protein sequence ID" value="KAG5461134.1"/>
    <property type="molecule type" value="Genomic_DNA"/>
</dbReference>
<dbReference type="PANTHER" id="PTHR13168">
    <property type="entry name" value="ASSOCIATE OF C-MYC AMY-1"/>
    <property type="match status" value="1"/>
</dbReference>
<evidence type="ECO:0008006" key="7">
    <source>
        <dbReference type="Google" id="ProtNLM"/>
    </source>
</evidence>
<evidence type="ECO:0000313" key="6">
    <source>
        <dbReference type="Proteomes" id="UP000673691"/>
    </source>
</evidence>
<name>A0A8H7ZXM0_9FUNG</name>
<dbReference type="CDD" id="cd21937">
    <property type="entry name" value="ZIP_MycBP-like"/>
    <property type="match status" value="1"/>
</dbReference>
<evidence type="ECO:0000256" key="3">
    <source>
        <dbReference type="ARBA" id="ARBA00023242"/>
    </source>
</evidence>
<reference evidence="5 6" key="1">
    <citation type="journal article" name="Sci. Rep.">
        <title>Genome-scale phylogenetic analyses confirm Olpidium as the closest living zoosporic fungus to the non-flagellated, terrestrial fungi.</title>
        <authorList>
            <person name="Chang Y."/>
            <person name="Rochon D."/>
            <person name="Sekimoto S."/>
            <person name="Wang Y."/>
            <person name="Chovatia M."/>
            <person name="Sandor L."/>
            <person name="Salamov A."/>
            <person name="Grigoriev I.V."/>
            <person name="Stajich J.E."/>
            <person name="Spatafora J.W."/>
        </authorList>
    </citation>
    <scope>NUCLEOTIDE SEQUENCE [LARGE SCALE GENOMIC DNA]</scope>
    <source>
        <strain evidence="5">S191</strain>
    </source>
</reference>
<evidence type="ECO:0000256" key="2">
    <source>
        <dbReference type="ARBA" id="ARBA00009389"/>
    </source>
</evidence>
<dbReference type="InterPro" id="IPR026060">
    <property type="entry name" value="AMY1"/>
</dbReference>
<gene>
    <name evidence="5" type="ORF">BJ554DRAFT_6720</name>
</gene>
<accession>A0A8H7ZXM0</accession>
<dbReference type="Proteomes" id="UP000673691">
    <property type="component" value="Unassembled WGS sequence"/>
</dbReference>
<feature type="non-terminal residue" evidence="5">
    <location>
        <position position="1"/>
    </location>
</feature>
<comment type="caution">
    <text evidence="5">The sequence shown here is derived from an EMBL/GenBank/DDBJ whole genome shotgun (WGS) entry which is preliminary data.</text>
</comment>
<evidence type="ECO:0000256" key="1">
    <source>
        <dbReference type="ARBA" id="ARBA00004123"/>
    </source>
</evidence>
<dbReference type="PRINTS" id="PR02028">
    <property type="entry name" value="CMYCBINDINGP"/>
</dbReference>
<evidence type="ECO:0000256" key="4">
    <source>
        <dbReference type="SAM" id="Coils"/>
    </source>
</evidence>
<protein>
    <recommendedName>
        <fullName evidence="7">c-Myc-binding protein</fullName>
    </recommendedName>
</protein>
<evidence type="ECO:0000313" key="5">
    <source>
        <dbReference type="EMBL" id="KAG5461134.1"/>
    </source>
</evidence>
<dbReference type="OrthoDB" id="524165at2759"/>
<dbReference type="GO" id="GO:0003713">
    <property type="term" value="F:transcription coactivator activity"/>
    <property type="evidence" value="ECO:0007669"/>
    <property type="project" value="InterPro"/>
</dbReference>
<comment type="subcellular location">
    <subcellularLocation>
        <location evidence="1">Nucleus</location>
    </subcellularLocation>
</comment>
<dbReference type="PANTHER" id="PTHR13168:SF0">
    <property type="entry name" value="C-MYC-BINDING PROTEIN"/>
    <property type="match status" value="1"/>
</dbReference>
<proteinExistence type="inferred from homology"/>
<keyword evidence="3" id="KW-0539">Nucleus</keyword>
<sequence length="128" mass="14356">CRPFSSVGGPFGLRPNGAVPALFLAFPQEVDQKKEDFRKYLEKNGIIDALTKVLVGLYEEPEKPESPVDYIKQFLGGPSEVDVEALRNENAELKFKVAEVEDQLAQLKAQVCSRCEIWLRAARLSLFT</sequence>
<keyword evidence="4" id="KW-0175">Coiled coil</keyword>